<organism evidence="4 5">
    <name type="scientific">Paenibacillus hexagrammi</name>
    <dbReference type="NCBI Taxonomy" id="2908839"/>
    <lineage>
        <taxon>Bacteria</taxon>
        <taxon>Bacillati</taxon>
        <taxon>Bacillota</taxon>
        <taxon>Bacilli</taxon>
        <taxon>Bacillales</taxon>
        <taxon>Paenibacillaceae</taxon>
        <taxon>Paenibacillus</taxon>
    </lineage>
</organism>
<dbReference type="Pfam" id="PF14200">
    <property type="entry name" value="RicinB_lectin_2"/>
    <property type="match status" value="2"/>
</dbReference>
<dbReference type="Gene3D" id="2.60.120.200">
    <property type="match status" value="1"/>
</dbReference>
<reference evidence="4 5" key="1">
    <citation type="journal article" date="2024" name="Int. J. Syst. Evol. Microbiol.">
        <title>Paenibacillus hexagrammi sp. nov., a novel bacterium isolated from the gut content of Hexagrammos agrammus.</title>
        <authorList>
            <person name="Jung H.K."/>
            <person name="Kim D.G."/>
            <person name="Zin H."/>
            <person name="Park J."/>
            <person name="Jung H."/>
            <person name="Kim Y.O."/>
            <person name="Kong H.J."/>
            <person name="Kim J.W."/>
            <person name="Kim Y.S."/>
        </authorList>
    </citation>
    <scope>NUCLEOTIDE SEQUENCE [LARGE SCALE GENOMIC DNA]</scope>
    <source>
        <strain evidence="4 5">YPD9-1</strain>
    </source>
</reference>
<comment type="similarity">
    <text evidence="1">Belongs to the glycosyl hydrolase 16 family.</text>
</comment>
<keyword evidence="5" id="KW-1185">Reference proteome</keyword>
<dbReference type="RefSeq" id="WP_235121460.1">
    <property type="nucleotide sequence ID" value="NZ_CP090978.1"/>
</dbReference>
<evidence type="ECO:0000256" key="1">
    <source>
        <dbReference type="ARBA" id="ARBA00006865"/>
    </source>
</evidence>
<dbReference type="SMART" id="SM00458">
    <property type="entry name" value="RICIN"/>
    <property type="match status" value="1"/>
</dbReference>
<sequence length="422" mass="45159">MSKKKWFVATVASALLCGSLLLNAVPKAEAAPVWNLVWSDEFNGAAGSAPDGSKWVQETGGNGWGNNELEYYTDRRDNSYQDGNGNLVIKAKKESYGGRDYTSARLTTQGKFAQTYGKMEARIKIPYGQGLWPAFWMLGDNIGSVGWPQSGELDIMENVGYEPSMVHGTAHGPGYSGCCGIGNSYTLPGGQQFKDAYHVFSIEWEPNQVRWYVDGQQFHTLNKSQLGAGQTWVYDHPFFLLLNVAVGGNWPGNPDGSTVFPQTMNVDYVRVYQQANSGVASGTVYKLTNSGSGKALDVASAGTADGTKVQIWTPNGTAAQQWRAVSNSDGTYKLINTGSGKALDVASAGTADGTKVQIWTDNGTAAQKWTITANADGTYKLINAGSGKALDVTSSGTADGTSVQIWTDNGTSAQKWQLTAVQ</sequence>
<proteinExistence type="inferred from homology"/>
<dbReference type="PROSITE" id="PS51762">
    <property type="entry name" value="GH16_2"/>
    <property type="match status" value="1"/>
</dbReference>
<dbReference type="InterPro" id="IPR000757">
    <property type="entry name" value="Beta-glucanase-like"/>
</dbReference>
<dbReference type="InterPro" id="IPR013320">
    <property type="entry name" value="ConA-like_dom_sf"/>
</dbReference>
<dbReference type="InterPro" id="IPR050546">
    <property type="entry name" value="Glycosyl_Hydrlase_16"/>
</dbReference>
<evidence type="ECO:0000259" key="3">
    <source>
        <dbReference type="PROSITE" id="PS51762"/>
    </source>
</evidence>
<protein>
    <submittedName>
        <fullName evidence="4">Family 16 glycosylhydrolase</fullName>
    </submittedName>
</protein>
<gene>
    <name evidence="4" type="ORF">L0M14_06975</name>
</gene>
<dbReference type="CDD" id="cd08023">
    <property type="entry name" value="GH16_laminarinase_like"/>
    <property type="match status" value="1"/>
</dbReference>
<dbReference type="Gene3D" id="2.80.10.50">
    <property type="match status" value="3"/>
</dbReference>
<keyword evidence="2" id="KW-0732">Signal</keyword>
<feature type="chain" id="PRO_5047154080" evidence="2">
    <location>
        <begin position="25"/>
        <end position="422"/>
    </location>
</feature>
<name>A0ABY3SPH5_9BACL</name>
<dbReference type="CDD" id="cd00161">
    <property type="entry name" value="beta-trefoil_Ricin-like"/>
    <property type="match status" value="1"/>
</dbReference>
<evidence type="ECO:0000313" key="4">
    <source>
        <dbReference type="EMBL" id="UJF34887.1"/>
    </source>
</evidence>
<dbReference type="PANTHER" id="PTHR10963">
    <property type="entry name" value="GLYCOSYL HYDROLASE-RELATED"/>
    <property type="match status" value="1"/>
</dbReference>
<dbReference type="SUPFAM" id="SSF49899">
    <property type="entry name" value="Concanavalin A-like lectins/glucanases"/>
    <property type="match status" value="1"/>
</dbReference>
<dbReference type="InterPro" id="IPR000772">
    <property type="entry name" value="Ricin_B_lectin"/>
</dbReference>
<feature type="signal peptide" evidence="2">
    <location>
        <begin position="1"/>
        <end position="24"/>
    </location>
</feature>
<accession>A0ABY3SPH5</accession>
<evidence type="ECO:0000313" key="5">
    <source>
        <dbReference type="Proteomes" id="UP001649230"/>
    </source>
</evidence>
<dbReference type="PROSITE" id="PS50231">
    <property type="entry name" value="RICIN_B_LECTIN"/>
    <property type="match status" value="1"/>
</dbReference>
<dbReference type="Proteomes" id="UP001649230">
    <property type="component" value="Chromosome"/>
</dbReference>
<dbReference type="PANTHER" id="PTHR10963:SF55">
    <property type="entry name" value="GLYCOSIDE HYDROLASE FAMILY 16 PROTEIN"/>
    <property type="match status" value="1"/>
</dbReference>
<feature type="domain" description="GH16" evidence="3">
    <location>
        <begin position="26"/>
        <end position="277"/>
    </location>
</feature>
<evidence type="ECO:0000256" key="2">
    <source>
        <dbReference type="SAM" id="SignalP"/>
    </source>
</evidence>
<dbReference type="Pfam" id="PF00722">
    <property type="entry name" value="Glyco_hydro_16"/>
    <property type="match status" value="1"/>
</dbReference>
<dbReference type="EMBL" id="CP090978">
    <property type="protein sequence ID" value="UJF34887.1"/>
    <property type="molecule type" value="Genomic_DNA"/>
</dbReference>
<dbReference type="SUPFAM" id="SSF50370">
    <property type="entry name" value="Ricin B-like lectins"/>
    <property type="match status" value="1"/>
</dbReference>
<dbReference type="InterPro" id="IPR035992">
    <property type="entry name" value="Ricin_B-like_lectins"/>
</dbReference>